<evidence type="ECO:0000256" key="3">
    <source>
        <dbReference type="ARBA" id="ARBA00022741"/>
    </source>
</evidence>
<comment type="function">
    <text evidence="7">Catalyzes the specific phosphorylation of the 3-hydroxyl group of shikimic acid using ATP as a cosubstrate.</text>
</comment>
<name>A0A1M6S275_9FLAO</name>
<evidence type="ECO:0000256" key="1">
    <source>
        <dbReference type="ARBA" id="ARBA00022605"/>
    </source>
</evidence>
<dbReference type="GO" id="GO:0009423">
    <property type="term" value="P:chorismate biosynthetic process"/>
    <property type="evidence" value="ECO:0007669"/>
    <property type="project" value="UniProtKB-UniRule"/>
</dbReference>
<dbReference type="STRING" id="216903.SAMN05444371_2208"/>
<feature type="binding site" evidence="7">
    <location>
        <position position="140"/>
    </location>
    <ligand>
        <name>substrate</name>
    </ligand>
</feature>
<evidence type="ECO:0000256" key="4">
    <source>
        <dbReference type="ARBA" id="ARBA00022777"/>
    </source>
</evidence>
<keyword evidence="7" id="KW-0479">Metal-binding</keyword>
<keyword evidence="2 7" id="KW-0808">Transferase</keyword>
<dbReference type="RefSeq" id="WP_072997836.1">
    <property type="nucleotide sequence ID" value="NZ_FRAM01000002.1"/>
</dbReference>
<keyword evidence="5 7" id="KW-0067">ATP-binding</keyword>
<feature type="binding site" evidence="7">
    <location>
        <position position="79"/>
    </location>
    <ligand>
        <name>substrate</name>
    </ligand>
</feature>
<organism evidence="8 9">
    <name type="scientific">Epilithonimonas mollis</name>
    <dbReference type="NCBI Taxonomy" id="216903"/>
    <lineage>
        <taxon>Bacteria</taxon>
        <taxon>Pseudomonadati</taxon>
        <taxon>Bacteroidota</taxon>
        <taxon>Flavobacteriia</taxon>
        <taxon>Flavobacteriales</taxon>
        <taxon>Weeksellaceae</taxon>
        <taxon>Chryseobacterium group</taxon>
        <taxon>Epilithonimonas</taxon>
    </lineage>
</organism>
<dbReference type="GO" id="GO:0005829">
    <property type="term" value="C:cytosol"/>
    <property type="evidence" value="ECO:0007669"/>
    <property type="project" value="TreeGrafter"/>
</dbReference>
<dbReference type="PANTHER" id="PTHR21087">
    <property type="entry name" value="SHIKIMATE KINASE"/>
    <property type="match status" value="1"/>
</dbReference>
<dbReference type="AlphaFoldDB" id="A0A1M6S275"/>
<dbReference type="InterPro" id="IPR027417">
    <property type="entry name" value="P-loop_NTPase"/>
</dbReference>
<evidence type="ECO:0000256" key="6">
    <source>
        <dbReference type="ARBA" id="ARBA00023141"/>
    </source>
</evidence>
<comment type="similarity">
    <text evidence="7">Belongs to the shikimate kinase family.</text>
</comment>
<dbReference type="PRINTS" id="PR01100">
    <property type="entry name" value="SHIKIMTKNASE"/>
</dbReference>
<evidence type="ECO:0000256" key="2">
    <source>
        <dbReference type="ARBA" id="ARBA00022679"/>
    </source>
</evidence>
<dbReference type="UniPathway" id="UPA00053">
    <property type="reaction ID" value="UER00088"/>
</dbReference>
<comment type="catalytic activity">
    <reaction evidence="7">
        <text>shikimate + ATP = 3-phosphoshikimate + ADP + H(+)</text>
        <dbReference type="Rhea" id="RHEA:13121"/>
        <dbReference type="ChEBI" id="CHEBI:15378"/>
        <dbReference type="ChEBI" id="CHEBI:30616"/>
        <dbReference type="ChEBI" id="CHEBI:36208"/>
        <dbReference type="ChEBI" id="CHEBI:145989"/>
        <dbReference type="ChEBI" id="CHEBI:456216"/>
        <dbReference type="EC" id="2.7.1.71"/>
    </reaction>
</comment>
<protein>
    <recommendedName>
        <fullName evidence="7">Shikimate kinase</fullName>
        <shortName evidence="7">SK</shortName>
        <ecNumber evidence="7">2.7.1.71</ecNumber>
    </recommendedName>
</protein>
<keyword evidence="4 7" id="KW-0418">Kinase</keyword>
<dbReference type="GO" id="GO:0005524">
    <property type="term" value="F:ATP binding"/>
    <property type="evidence" value="ECO:0007669"/>
    <property type="project" value="UniProtKB-UniRule"/>
</dbReference>
<dbReference type="OrthoDB" id="9800332at2"/>
<keyword evidence="6 7" id="KW-0057">Aromatic amino acid biosynthesis</keyword>
<keyword evidence="3 7" id="KW-0547">Nucleotide-binding</keyword>
<dbReference type="GO" id="GO:0000287">
    <property type="term" value="F:magnesium ion binding"/>
    <property type="evidence" value="ECO:0007669"/>
    <property type="project" value="UniProtKB-UniRule"/>
</dbReference>
<comment type="subunit">
    <text evidence="7">Monomer.</text>
</comment>
<feature type="binding site" evidence="7">
    <location>
        <begin position="10"/>
        <end position="15"/>
    </location>
    <ligand>
        <name>ATP</name>
        <dbReference type="ChEBI" id="CHEBI:30616"/>
    </ligand>
</feature>
<evidence type="ECO:0000256" key="5">
    <source>
        <dbReference type="ARBA" id="ARBA00022840"/>
    </source>
</evidence>
<feature type="binding site" evidence="7">
    <location>
        <position position="118"/>
    </location>
    <ligand>
        <name>ATP</name>
        <dbReference type="ChEBI" id="CHEBI:30616"/>
    </ligand>
</feature>
<evidence type="ECO:0000256" key="7">
    <source>
        <dbReference type="HAMAP-Rule" id="MF_00109"/>
    </source>
</evidence>
<dbReference type="GO" id="GO:0004765">
    <property type="term" value="F:shikimate kinase activity"/>
    <property type="evidence" value="ECO:0007669"/>
    <property type="project" value="UniProtKB-UniRule"/>
</dbReference>
<comment type="subcellular location">
    <subcellularLocation>
        <location evidence="7">Cytoplasm</location>
    </subcellularLocation>
</comment>
<keyword evidence="9" id="KW-1185">Reference proteome</keyword>
<dbReference type="InterPro" id="IPR000623">
    <property type="entry name" value="Shikimate_kinase/TSH1"/>
</dbReference>
<feature type="binding site" evidence="7">
    <location>
        <position position="32"/>
    </location>
    <ligand>
        <name>substrate</name>
    </ligand>
</feature>
<dbReference type="InterPro" id="IPR031322">
    <property type="entry name" value="Shikimate/glucono_kinase"/>
</dbReference>
<feature type="binding site" evidence="7">
    <location>
        <position position="56"/>
    </location>
    <ligand>
        <name>substrate</name>
    </ligand>
</feature>
<evidence type="ECO:0000313" key="8">
    <source>
        <dbReference type="EMBL" id="SHK38934.1"/>
    </source>
</evidence>
<dbReference type="GO" id="GO:0009073">
    <property type="term" value="P:aromatic amino acid family biosynthetic process"/>
    <property type="evidence" value="ECO:0007669"/>
    <property type="project" value="UniProtKB-KW"/>
</dbReference>
<feature type="binding site" evidence="7">
    <location>
        <position position="14"/>
    </location>
    <ligand>
        <name>Mg(2+)</name>
        <dbReference type="ChEBI" id="CHEBI:18420"/>
    </ligand>
</feature>
<dbReference type="EMBL" id="FRAM01000002">
    <property type="protein sequence ID" value="SHK38934.1"/>
    <property type="molecule type" value="Genomic_DNA"/>
</dbReference>
<keyword evidence="7" id="KW-0460">Magnesium</keyword>
<comment type="pathway">
    <text evidence="7">Metabolic intermediate biosynthesis; chorismate biosynthesis; chorismate from D-erythrose 4-phosphate and phosphoenolpyruvate: step 5/7.</text>
</comment>
<keyword evidence="1 7" id="KW-0028">Amino-acid biosynthesis</keyword>
<comment type="caution">
    <text evidence="7">Lacks conserved residue(s) required for the propagation of feature annotation.</text>
</comment>
<dbReference type="HAMAP" id="MF_00109">
    <property type="entry name" value="Shikimate_kinase"/>
    <property type="match status" value="1"/>
</dbReference>
<keyword evidence="7" id="KW-0963">Cytoplasm</keyword>
<reference evidence="9" key="1">
    <citation type="submission" date="2016-11" db="EMBL/GenBank/DDBJ databases">
        <authorList>
            <person name="Varghese N."/>
            <person name="Submissions S."/>
        </authorList>
    </citation>
    <scope>NUCLEOTIDE SEQUENCE [LARGE SCALE GENOMIC DNA]</scope>
    <source>
        <strain evidence="9">DSM 18016</strain>
    </source>
</reference>
<dbReference type="CDD" id="cd00464">
    <property type="entry name" value="SK"/>
    <property type="match status" value="1"/>
</dbReference>
<dbReference type="Pfam" id="PF01202">
    <property type="entry name" value="SKI"/>
    <property type="match status" value="1"/>
</dbReference>
<dbReference type="GO" id="GO:0008652">
    <property type="term" value="P:amino acid biosynthetic process"/>
    <property type="evidence" value="ECO:0007669"/>
    <property type="project" value="UniProtKB-KW"/>
</dbReference>
<dbReference type="Proteomes" id="UP000184498">
    <property type="component" value="Unassembled WGS sequence"/>
</dbReference>
<comment type="cofactor">
    <cofactor evidence="7">
        <name>Mg(2+)</name>
        <dbReference type="ChEBI" id="CHEBI:18420"/>
    </cofactor>
    <text evidence="7">Binds 1 Mg(2+) ion per subunit.</text>
</comment>
<sequence length="175" mass="19894">MIISLLGYMGSGKSHVSKNLSKKLNFPLVDLDQKISEEHQQSISEIFQSKGEIYFRKEEKRILDSVLDTENNIILSLGGGTPVYYDNMEIINKKSKSIFLRASVRTLTERVLLQKNSRPLINKLEDNDIPEFIAKHIFERNPYYSKAHFSVDTDAKTAGEISDEIIGLLKIQSSS</sequence>
<dbReference type="PANTHER" id="PTHR21087:SF16">
    <property type="entry name" value="SHIKIMATE KINASE 1, CHLOROPLASTIC"/>
    <property type="match status" value="1"/>
</dbReference>
<gene>
    <name evidence="7" type="primary">aroK</name>
    <name evidence="8" type="ORF">SAMN05444371_2208</name>
</gene>
<proteinExistence type="inferred from homology"/>
<evidence type="ECO:0000313" key="9">
    <source>
        <dbReference type="Proteomes" id="UP000184498"/>
    </source>
</evidence>
<dbReference type="Gene3D" id="3.40.50.300">
    <property type="entry name" value="P-loop containing nucleotide triphosphate hydrolases"/>
    <property type="match status" value="1"/>
</dbReference>
<dbReference type="SUPFAM" id="SSF52540">
    <property type="entry name" value="P-loop containing nucleoside triphosphate hydrolases"/>
    <property type="match status" value="1"/>
</dbReference>
<accession>A0A1M6S275</accession>
<dbReference type="EC" id="2.7.1.71" evidence="7"/>